<dbReference type="Gene3D" id="3.30.10.20">
    <property type="match status" value="4"/>
</dbReference>
<dbReference type="RefSeq" id="WP_111250965.1">
    <property type="nucleotide sequence ID" value="NZ_QKWH01000005.1"/>
</dbReference>
<evidence type="ECO:0000256" key="8">
    <source>
        <dbReference type="ARBA" id="ARBA00047899"/>
    </source>
</evidence>
<feature type="compositionally biased region" description="Gly residues" evidence="11">
    <location>
        <begin position="658"/>
        <end position="672"/>
    </location>
</feature>
<sequence>MVDNTPRVLAGRYEVGDLIGRGGMAEVHIGHDTRLGRTVAIKVLRSDLARDPSFLARFRREAQAAASLNHPSIVAVYDTGEDIHTDSAGGQVHVPFIVMEYVEGHTVRDILQDGAAVPIEEAVEITVGVLSALEYSHHAGIVHRDIKPANVMITPTGAVKVMDFGIARAVADSAATMTQTHAVIGTAQYLSPEQARGEQVDARSDLYSTGCLLFELLTGRPPFVGDSPVAVAYQHVGQAPQRPSEIASDVPEVLDRITLKSLAKERDSRYSSAAEFRSDLEAAMRGGAIGAPTVAAGLAAAGAAAGAPTMAYGAPGYGDGSTQVMNPAASPWGTTGAPVSPPAGTPVGAPDPEDGDQRRKKALMWTLITVAVLAIAAIVIALVLNGGEDAPTEGTVPVLQQGVTREQAEQVITDAGFEFQAQIDSDSSAPEGTFTRQDPEGGATAALGSTVRVFFSGGPDTIGVPDVVGQSEQEARRTIEAAGLVWGAVEREPSPTVARDAVTRTDPPTGQAVQEGDTINVFLSDGTVELPDLTGLSRDDALARLQELGLNSSQRDQPSAEHAPGTVIGQRPAPGNVERGTTVEISIAVEPPTETTSVPDVRGMTWDEAQDTFGQYALNARRAQAPSNQVEAGRVISTDPAAGTQVDEGTTVVVVISSGGGGGGGGNGGGNTGSPSPTPTGSPTAPDDGDGGDEG</sequence>
<dbReference type="EC" id="2.7.11.1" evidence="1"/>
<dbReference type="FunFam" id="1.10.510.10:FF:000021">
    <property type="entry name" value="Serine/threonine protein kinase"/>
    <property type="match status" value="1"/>
</dbReference>
<evidence type="ECO:0000259" key="13">
    <source>
        <dbReference type="PROSITE" id="PS50011"/>
    </source>
</evidence>
<keyword evidence="6 15" id="KW-0418">Kinase</keyword>
<keyword evidence="12" id="KW-1133">Transmembrane helix</keyword>
<feature type="compositionally biased region" description="Low complexity" evidence="11">
    <location>
        <begin position="673"/>
        <end position="686"/>
    </location>
</feature>
<dbReference type="PROSITE" id="PS00107">
    <property type="entry name" value="PROTEIN_KINASE_ATP"/>
    <property type="match status" value="1"/>
</dbReference>
<evidence type="ECO:0000313" key="16">
    <source>
        <dbReference type="Proteomes" id="UP000248783"/>
    </source>
</evidence>
<comment type="catalytic activity">
    <reaction evidence="9">
        <text>L-seryl-[protein] + ATP = O-phospho-L-seryl-[protein] + ADP + H(+)</text>
        <dbReference type="Rhea" id="RHEA:17989"/>
        <dbReference type="Rhea" id="RHEA-COMP:9863"/>
        <dbReference type="Rhea" id="RHEA-COMP:11604"/>
        <dbReference type="ChEBI" id="CHEBI:15378"/>
        <dbReference type="ChEBI" id="CHEBI:29999"/>
        <dbReference type="ChEBI" id="CHEBI:30616"/>
        <dbReference type="ChEBI" id="CHEBI:83421"/>
        <dbReference type="ChEBI" id="CHEBI:456216"/>
        <dbReference type="EC" id="2.7.11.1"/>
    </reaction>
</comment>
<evidence type="ECO:0000256" key="10">
    <source>
        <dbReference type="PROSITE-ProRule" id="PRU10141"/>
    </source>
</evidence>
<feature type="region of interest" description="Disordered" evidence="11">
    <location>
        <begin position="655"/>
        <end position="695"/>
    </location>
</feature>
<dbReference type="FunFam" id="3.30.200.20:FF:000035">
    <property type="entry name" value="Serine/threonine protein kinase Stk1"/>
    <property type="match status" value="1"/>
</dbReference>
<dbReference type="PANTHER" id="PTHR43289:SF6">
    <property type="entry name" value="SERINE_THREONINE-PROTEIN KINASE NEKL-3"/>
    <property type="match status" value="1"/>
</dbReference>
<feature type="region of interest" description="Disordered" evidence="11">
    <location>
        <begin position="325"/>
        <end position="357"/>
    </location>
</feature>
<dbReference type="Pfam" id="PF00069">
    <property type="entry name" value="Pkinase"/>
    <property type="match status" value="1"/>
</dbReference>
<feature type="region of interest" description="Disordered" evidence="11">
    <location>
        <begin position="550"/>
        <end position="577"/>
    </location>
</feature>
<keyword evidence="3" id="KW-0808">Transferase</keyword>
<dbReference type="Gene3D" id="3.30.200.20">
    <property type="entry name" value="Phosphorylase Kinase, domain 1"/>
    <property type="match status" value="1"/>
</dbReference>
<keyword evidence="5 10" id="KW-0547">Nucleotide-binding</keyword>
<comment type="catalytic activity">
    <reaction evidence="8">
        <text>L-threonyl-[protein] + ATP = O-phospho-L-threonyl-[protein] + ADP + H(+)</text>
        <dbReference type="Rhea" id="RHEA:46608"/>
        <dbReference type="Rhea" id="RHEA-COMP:11060"/>
        <dbReference type="Rhea" id="RHEA-COMP:11605"/>
        <dbReference type="ChEBI" id="CHEBI:15378"/>
        <dbReference type="ChEBI" id="CHEBI:30013"/>
        <dbReference type="ChEBI" id="CHEBI:30616"/>
        <dbReference type="ChEBI" id="CHEBI:61977"/>
        <dbReference type="ChEBI" id="CHEBI:456216"/>
        <dbReference type="EC" id="2.7.11.1"/>
    </reaction>
</comment>
<keyword evidence="4" id="KW-0677">Repeat</keyword>
<evidence type="ECO:0000256" key="1">
    <source>
        <dbReference type="ARBA" id="ARBA00012513"/>
    </source>
</evidence>
<keyword evidence="2" id="KW-0723">Serine/threonine-protein kinase</keyword>
<keyword evidence="12" id="KW-0812">Transmembrane</keyword>
<feature type="domain" description="PASTA" evidence="14">
    <location>
        <begin position="526"/>
        <end position="589"/>
    </location>
</feature>
<feature type="domain" description="PASTA" evidence="14">
    <location>
        <begin position="390"/>
        <end position="457"/>
    </location>
</feature>
<feature type="domain" description="Protein kinase" evidence="13">
    <location>
        <begin position="13"/>
        <end position="284"/>
    </location>
</feature>
<feature type="binding site" evidence="10">
    <location>
        <position position="42"/>
    </location>
    <ligand>
        <name>ATP</name>
        <dbReference type="ChEBI" id="CHEBI:30616"/>
    </ligand>
</feature>
<keyword evidence="16" id="KW-1185">Reference proteome</keyword>
<dbReference type="PROSITE" id="PS00108">
    <property type="entry name" value="PROTEIN_KINASE_ST"/>
    <property type="match status" value="1"/>
</dbReference>
<dbReference type="InterPro" id="IPR017441">
    <property type="entry name" value="Protein_kinase_ATP_BS"/>
</dbReference>
<evidence type="ECO:0000256" key="5">
    <source>
        <dbReference type="ARBA" id="ARBA00022741"/>
    </source>
</evidence>
<dbReference type="SMART" id="SM00220">
    <property type="entry name" value="S_TKc"/>
    <property type="match status" value="1"/>
</dbReference>
<evidence type="ECO:0000256" key="2">
    <source>
        <dbReference type="ARBA" id="ARBA00022527"/>
    </source>
</evidence>
<dbReference type="InterPro" id="IPR005543">
    <property type="entry name" value="PASTA_dom"/>
</dbReference>
<dbReference type="InterPro" id="IPR008271">
    <property type="entry name" value="Ser/Thr_kinase_AS"/>
</dbReference>
<evidence type="ECO:0000259" key="14">
    <source>
        <dbReference type="PROSITE" id="PS51178"/>
    </source>
</evidence>
<organism evidence="15 16">
    <name type="scientific">Xylanimonas oleitrophica</name>
    <dbReference type="NCBI Taxonomy" id="2607479"/>
    <lineage>
        <taxon>Bacteria</taxon>
        <taxon>Bacillati</taxon>
        <taxon>Actinomycetota</taxon>
        <taxon>Actinomycetes</taxon>
        <taxon>Micrococcales</taxon>
        <taxon>Promicromonosporaceae</taxon>
        <taxon>Xylanimonas</taxon>
    </lineage>
</organism>
<dbReference type="EMBL" id="QKWH01000005">
    <property type="protein sequence ID" value="PZR53174.1"/>
    <property type="molecule type" value="Genomic_DNA"/>
</dbReference>
<evidence type="ECO:0000256" key="11">
    <source>
        <dbReference type="SAM" id="MobiDB-lite"/>
    </source>
</evidence>
<evidence type="ECO:0000256" key="12">
    <source>
        <dbReference type="SAM" id="Phobius"/>
    </source>
</evidence>
<dbReference type="CDD" id="cd06577">
    <property type="entry name" value="PASTA_pknB"/>
    <property type="match status" value="4"/>
</dbReference>
<evidence type="ECO:0000256" key="4">
    <source>
        <dbReference type="ARBA" id="ARBA00022737"/>
    </source>
</evidence>
<dbReference type="GO" id="GO:0005524">
    <property type="term" value="F:ATP binding"/>
    <property type="evidence" value="ECO:0007669"/>
    <property type="project" value="UniProtKB-UniRule"/>
</dbReference>
<evidence type="ECO:0000256" key="3">
    <source>
        <dbReference type="ARBA" id="ARBA00022679"/>
    </source>
</evidence>
<dbReference type="SMART" id="SM00740">
    <property type="entry name" value="PASTA"/>
    <property type="match status" value="4"/>
</dbReference>
<evidence type="ECO:0000313" key="15">
    <source>
        <dbReference type="EMBL" id="PZR53174.1"/>
    </source>
</evidence>
<gene>
    <name evidence="15" type="primary">pknB</name>
    <name evidence="15" type="ORF">DNL40_09295</name>
</gene>
<dbReference type="CDD" id="cd14014">
    <property type="entry name" value="STKc_PknB_like"/>
    <property type="match status" value="1"/>
</dbReference>
<dbReference type="InterPro" id="IPR011009">
    <property type="entry name" value="Kinase-like_dom_sf"/>
</dbReference>
<feature type="domain" description="PASTA" evidence="14">
    <location>
        <begin position="458"/>
        <end position="525"/>
    </location>
</feature>
<evidence type="ECO:0000256" key="7">
    <source>
        <dbReference type="ARBA" id="ARBA00022840"/>
    </source>
</evidence>
<evidence type="ECO:0000256" key="6">
    <source>
        <dbReference type="ARBA" id="ARBA00022777"/>
    </source>
</evidence>
<evidence type="ECO:0000256" key="9">
    <source>
        <dbReference type="ARBA" id="ARBA00048679"/>
    </source>
</evidence>
<dbReference type="Gene3D" id="1.10.510.10">
    <property type="entry name" value="Transferase(Phosphotransferase) domain 1"/>
    <property type="match status" value="1"/>
</dbReference>
<dbReference type="GO" id="GO:0004674">
    <property type="term" value="F:protein serine/threonine kinase activity"/>
    <property type="evidence" value="ECO:0007669"/>
    <property type="project" value="UniProtKB-KW"/>
</dbReference>
<keyword evidence="12" id="KW-0472">Membrane</keyword>
<keyword evidence="7 10" id="KW-0067">ATP-binding</keyword>
<proteinExistence type="predicted"/>
<name>A0A2W5Y558_9MICO</name>
<dbReference type="NCBIfam" id="NF033483">
    <property type="entry name" value="PknB_PASTA_kin"/>
    <property type="match status" value="1"/>
</dbReference>
<dbReference type="AlphaFoldDB" id="A0A2W5Y558"/>
<dbReference type="Proteomes" id="UP000248783">
    <property type="component" value="Unassembled WGS sequence"/>
</dbReference>
<dbReference type="PROSITE" id="PS50011">
    <property type="entry name" value="PROTEIN_KINASE_DOM"/>
    <property type="match status" value="1"/>
</dbReference>
<accession>A0A2W5Y558</accession>
<feature type="transmembrane region" description="Helical" evidence="12">
    <location>
        <begin position="362"/>
        <end position="384"/>
    </location>
</feature>
<protein>
    <recommendedName>
        <fullName evidence="1">non-specific serine/threonine protein kinase</fullName>
        <ecNumber evidence="1">2.7.11.1</ecNumber>
    </recommendedName>
</protein>
<feature type="domain" description="PASTA" evidence="14">
    <location>
        <begin position="592"/>
        <end position="658"/>
    </location>
</feature>
<comment type="caution">
    <text evidence="15">The sequence shown here is derived from an EMBL/GenBank/DDBJ whole genome shotgun (WGS) entry which is preliminary data.</text>
</comment>
<dbReference type="Pfam" id="PF03793">
    <property type="entry name" value="PASTA"/>
    <property type="match status" value="4"/>
</dbReference>
<dbReference type="GO" id="GO:0045717">
    <property type="term" value="P:negative regulation of fatty acid biosynthetic process"/>
    <property type="evidence" value="ECO:0007669"/>
    <property type="project" value="UniProtKB-ARBA"/>
</dbReference>
<dbReference type="PROSITE" id="PS51178">
    <property type="entry name" value="PASTA"/>
    <property type="match status" value="4"/>
</dbReference>
<reference evidence="15 16" key="1">
    <citation type="submission" date="2018-06" db="EMBL/GenBank/DDBJ databases">
        <title>Whole genome sequencing of a novel hydrocarbon degrading bacterial strain, PW21 isolated from oil contaminated produced water sample.</title>
        <authorList>
            <person name="Nagkirti P."/>
            <person name="Shaikh A."/>
            <person name="Gowdaman V."/>
            <person name="Engineer A.E."/>
            <person name="Dagar S."/>
            <person name="Dhakephalkar P.K."/>
        </authorList>
    </citation>
    <scope>NUCLEOTIDE SEQUENCE [LARGE SCALE GENOMIC DNA]</scope>
    <source>
        <strain evidence="15 16">PW21</strain>
    </source>
</reference>
<dbReference type="SUPFAM" id="SSF56112">
    <property type="entry name" value="Protein kinase-like (PK-like)"/>
    <property type="match status" value="1"/>
</dbReference>
<dbReference type="InterPro" id="IPR000719">
    <property type="entry name" value="Prot_kinase_dom"/>
</dbReference>
<dbReference type="PANTHER" id="PTHR43289">
    <property type="entry name" value="MITOGEN-ACTIVATED PROTEIN KINASE KINASE KINASE 20-RELATED"/>
    <property type="match status" value="1"/>
</dbReference>